<dbReference type="OrthoDB" id="78561at2759"/>
<keyword evidence="3" id="KW-1185">Reference proteome</keyword>
<evidence type="ECO:0000256" key="1">
    <source>
        <dbReference type="SAM" id="Phobius"/>
    </source>
</evidence>
<accession>A0A1V9YVT1</accession>
<keyword evidence="1" id="KW-1133">Transmembrane helix</keyword>
<dbReference type="Pfam" id="PF04749">
    <property type="entry name" value="PLAC8"/>
    <property type="match status" value="1"/>
</dbReference>
<organism evidence="2 3">
    <name type="scientific">Thraustotheca clavata</name>
    <dbReference type="NCBI Taxonomy" id="74557"/>
    <lineage>
        <taxon>Eukaryota</taxon>
        <taxon>Sar</taxon>
        <taxon>Stramenopiles</taxon>
        <taxon>Oomycota</taxon>
        <taxon>Saprolegniomycetes</taxon>
        <taxon>Saprolegniales</taxon>
        <taxon>Achlyaceae</taxon>
        <taxon>Thraustotheca</taxon>
    </lineage>
</organism>
<dbReference type="PANTHER" id="PTHR15907">
    <property type="entry name" value="DUF614 FAMILY PROTEIN-RELATED"/>
    <property type="match status" value="1"/>
</dbReference>
<evidence type="ECO:0000313" key="2">
    <source>
        <dbReference type="EMBL" id="OQR89835.1"/>
    </source>
</evidence>
<dbReference type="EMBL" id="JNBS01002648">
    <property type="protein sequence ID" value="OQR89835.1"/>
    <property type="molecule type" value="Genomic_DNA"/>
</dbReference>
<name>A0A1V9YVT1_9STRA</name>
<proteinExistence type="predicted"/>
<dbReference type="AlphaFoldDB" id="A0A1V9YVT1"/>
<keyword evidence="1" id="KW-0472">Membrane</keyword>
<protein>
    <recommendedName>
        <fullName evidence="4">PLAC8 family protein</fullName>
    </recommendedName>
</protein>
<evidence type="ECO:0000313" key="3">
    <source>
        <dbReference type="Proteomes" id="UP000243217"/>
    </source>
</evidence>
<reference evidence="2 3" key="1">
    <citation type="journal article" date="2014" name="Genome Biol. Evol.">
        <title>The secreted proteins of Achlya hypogyna and Thraustotheca clavata identify the ancestral oomycete secretome and reveal gene acquisitions by horizontal gene transfer.</title>
        <authorList>
            <person name="Misner I."/>
            <person name="Blouin N."/>
            <person name="Leonard G."/>
            <person name="Richards T.A."/>
            <person name="Lane C.E."/>
        </authorList>
    </citation>
    <scope>NUCLEOTIDE SEQUENCE [LARGE SCALE GENOMIC DNA]</scope>
    <source>
        <strain evidence="2 3">ATCC 34112</strain>
    </source>
</reference>
<feature type="transmembrane region" description="Helical" evidence="1">
    <location>
        <begin position="79"/>
        <end position="97"/>
    </location>
</feature>
<dbReference type="STRING" id="74557.A0A1V9YVT1"/>
<keyword evidence="1" id="KW-0812">Transmembrane</keyword>
<gene>
    <name evidence="2" type="ORF">THRCLA_09553</name>
</gene>
<comment type="caution">
    <text evidence="2">The sequence shown here is derived from an EMBL/GenBank/DDBJ whole genome shotgun (WGS) entry which is preliminary data.</text>
</comment>
<dbReference type="InterPro" id="IPR006461">
    <property type="entry name" value="PLAC_motif_containing"/>
</dbReference>
<sequence>MAITVVDNVHYIEAGTPVQNDFDKNPPQGAGVDSNGITVGHWKKGAFDCFDDCIPNFCMSLWFPCVTYAQTAQRMKGTYLVSLVLYIVLCGLPAICLRGNIRSRYRIPGSFCGDCCMVYLCHACSLAQSANHVEAYDQGRCSFDQKDQLPAYTV</sequence>
<evidence type="ECO:0008006" key="4">
    <source>
        <dbReference type="Google" id="ProtNLM"/>
    </source>
</evidence>
<dbReference type="NCBIfam" id="TIGR01571">
    <property type="entry name" value="A_thal_Cys_rich"/>
    <property type="match status" value="1"/>
</dbReference>
<dbReference type="Proteomes" id="UP000243217">
    <property type="component" value="Unassembled WGS sequence"/>
</dbReference>